<protein>
    <submittedName>
        <fullName evidence="1">Uncharacterized protein</fullName>
    </submittedName>
</protein>
<dbReference type="AlphaFoldDB" id="A0AAV7M567"/>
<proteinExistence type="predicted"/>
<sequence>MAKGTRLCASLQVISFRDALPAGRVSAAARCSSGQELGGGGGIPTRVEVVVWASAGPPPPPRDRFSAELGV</sequence>
<name>A0AAV7M567_PLEWA</name>
<accession>A0AAV7M567</accession>
<organism evidence="1 2">
    <name type="scientific">Pleurodeles waltl</name>
    <name type="common">Iberian ribbed newt</name>
    <dbReference type="NCBI Taxonomy" id="8319"/>
    <lineage>
        <taxon>Eukaryota</taxon>
        <taxon>Metazoa</taxon>
        <taxon>Chordata</taxon>
        <taxon>Craniata</taxon>
        <taxon>Vertebrata</taxon>
        <taxon>Euteleostomi</taxon>
        <taxon>Amphibia</taxon>
        <taxon>Batrachia</taxon>
        <taxon>Caudata</taxon>
        <taxon>Salamandroidea</taxon>
        <taxon>Salamandridae</taxon>
        <taxon>Pleurodelinae</taxon>
        <taxon>Pleurodeles</taxon>
    </lineage>
</organism>
<evidence type="ECO:0000313" key="2">
    <source>
        <dbReference type="Proteomes" id="UP001066276"/>
    </source>
</evidence>
<gene>
    <name evidence="1" type="ORF">NDU88_003076</name>
</gene>
<comment type="caution">
    <text evidence="1">The sequence shown here is derived from an EMBL/GenBank/DDBJ whole genome shotgun (WGS) entry which is preliminary data.</text>
</comment>
<keyword evidence="2" id="KW-1185">Reference proteome</keyword>
<reference evidence="1" key="1">
    <citation type="journal article" date="2022" name="bioRxiv">
        <title>Sequencing and chromosome-scale assembly of the giantPleurodeles waltlgenome.</title>
        <authorList>
            <person name="Brown T."/>
            <person name="Elewa A."/>
            <person name="Iarovenko S."/>
            <person name="Subramanian E."/>
            <person name="Araus A.J."/>
            <person name="Petzold A."/>
            <person name="Susuki M."/>
            <person name="Suzuki K.-i.T."/>
            <person name="Hayashi T."/>
            <person name="Toyoda A."/>
            <person name="Oliveira C."/>
            <person name="Osipova E."/>
            <person name="Leigh N.D."/>
            <person name="Simon A."/>
            <person name="Yun M.H."/>
        </authorList>
    </citation>
    <scope>NUCLEOTIDE SEQUENCE</scope>
    <source>
        <strain evidence="1">20211129_DDA</strain>
        <tissue evidence="1">Liver</tissue>
    </source>
</reference>
<dbReference type="Proteomes" id="UP001066276">
    <property type="component" value="Chromosome 10"/>
</dbReference>
<evidence type="ECO:0000313" key="1">
    <source>
        <dbReference type="EMBL" id="KAJ1097960.1"/>
    </source>
</evidence>
<dbReference type="EMBL" id="JANPWB010000014">
    <property type="protein sequence ID" value="KAJ1097960.1"/>
    <property type="molecule type" value="Genomic_DNA"/>
</dbReference>